<gene>
    <name evidence="2" type="ORF">OUZ56_021055</name>
</gene>
<dbReference type="EMBL" id="JAOYFB010000003">
    <property type="protein sequence ID" value="KAK4011950.1"/>
    <property type="molecule type" value="Genomic_DNA"/>
</dbReference>
<sequence>MATYVSPLLVLLWNYLQRDMAATNAPSISNIGIKLVSTSWRMSGATFVSDHAYDDVWSLAWN</sequence>
<evidence type="ECO:0000313" key="2">
    <source>
        <dbReference type="EMBL" id="KAK4011950.1"/>
    </source>
</evidence>
<comment type="caution">
    <text evidence="2">The sequence shown here is derived from an EMBL/GenBank/DDBJ whole genome shotgun (WGS) entry which is preliminary data.</text>
</comment>
<accession>A0ABQ9ZHB1</accession>
<keyword evidence="3" id="KW-1185">Reference proteome</keyword>
<reference evidence="2 3" key="1">
    <citation type="journal article" date="2023" name="Nucleic Acids Res.">
        <title>The hologenome of Daphnia magna reveals possible DNA methylation and microbiome-mediated evolution of the host genome.</title>
        <authorList>
            <person name="Chaturvedi A."/>
            <person name="Li X."/>
            <person name="Dhandapani V."/>
            <person name="Marshall H."/>
            <person name="Kissane S."/>
            <person name="Cuenca-Cambronero M."/>
            <person name="Asole G."/>
            <person name="Calvet F."/>
            <person name="Ruiz-Romero M."/>
            <person name="Marangio P."/>
            <person name="Guigo R."/>
            <person name="Rago D."/>
            <person name="Mirbahai L."/>
            <person name="Eastwood N."/>
            <person name="Colbourne J.K."/>
            <person name="Zhou J."/>
            <person name="Mallon E."/>
            <person name="Orsini L."/>
        </authorList>
    </citation>
    <scope>NUCLEOTIDE SEQUENCE [LARGE SCALE GENOMIC DNA]</scope>
    <source>
        <strain evidence="2">LRV0_1</strain>
    </source>
</reference>
<feature type="chain" id="PRO_5047010035" evidence="1">
    <location>
        <begin position="22"/>
        <end position="62"/>
    </location>
</feature>
<proteinExistence type="predicted"/>
<feature type="signal peptide" evidence="1">
    <location>
        <begin position="1"/>
        <end position="21"/>
    </location>
</feature>
<dbReference type="Proteomes" id="UP001234178">
    <property type="component" value="Unassembled WGS sequence"/>
</dbReference>
<keyword evidence="1" id="KW-0732">Signal</keyword>
<organism evidence="2 3">
    <name type="scientific">Daphnia magna</name>
    <dbReference type="NCBI Taxonomy" id="35525"/>
    <lineage>
        <taxon>Eukaryota</taxon>
        <taxon>Metazoa</taxon>
        <taxon>Ecdysozoa</taxon>
        <taxon>Arthropoda</taxon>
        <taxon>Crustacea</taxon>
        <taxon>Branchiopoda</taxon>
        <taxon>Diplostraca</taxon>
        <taxon>Cladocera</taxon>
        <taxon>Anomopoda</taxon>
        <taxon>Daphniidae</taxon>
        <taxon>Daphnia</taxon>
    </lineage>
</organism>
<protein>
    <submittedName>
        <fullName evidence="2">Uncharacterized protein</fullName>
    </submittedName>
</protein>
<evidence type="ECO:0000313" key="3">
    <source>
        <dbReference type="Proteomes" id="UP001234178"/>
    </source>
</evidence>
<evidence type="ECO:0000256" key="1">
    <source>
        <dbReference type="SAM" id="SignalP"/>
    </source>
</evidence>
<name>A0ABQ9ZHB1_9CRUS</name>